<feature type="compositionally biased region" description="Polar residues" evidence="1">
    <location>
        <begin position="19"/>
        <end position="32"/>
    </location>
</feature>
<reference evidence="3 4" key="1">
    <citation type="submission" date="2016-05" db="EMBL/GenBank/DDBJ databases">
        <title>Genome sequencing reveals origins of a unique bacterial endosymbiosis in the earliest lineages of terrestrial Fungi.</title>
        <authorList>
            <consortium name="DOE Joint Genome Institute"/>
            <person name="Uehling J."/>
            <person name="Gryganskyi A."/>
            <person name="Hameed K."/>
            <person name="Tschaplinski T."/>
            <person name="Misztal P."/>
            <person name="Wu S."/>
            <person name="Desiro A."/>
            <person name="Vande Pol N."/>
            <person name="Du Z.-Y."/>
            <person name="Zienkiewicz A."/>
            <person name="Zienkiewicz K."/>
            <person name="Morin E."/>
            <person name="Tisserant E."/>
            <person name="Splivallo R."/>
            <person name="Hainaut M."/>
            <person name="Henrissat B."/>
            <person name="Ohm R."/>
            <person name="Kuo A."/>
            <person name="Yan J."/>
            <person name="Lipzen A."/>
            <person name="Nolan M."/>
            <person name="Labutti K."/>
            <person name="Barry K."/>
            <person name="Goldstein A."/>
            <person name="Labbe J."/>
            <person name="Schadt C."/>
            <person name="Tuskan G."/>
            <person name="Grigoriev I."/>
            <person name="Martin F."/>
            <person name="Vilgalys R."/>
            <person name="Bonito G."/>
        </authorList>
    </citation>
    <scope>NUCLEOTIDE SEQUENCE [LARGE SCALE GENOMIC DNA]</scope>
    <source>
        <strain evidence="3 4">AG-77</strain>
    </source>
</reference>
<gene>
    <name evidence="3" type="ORF">K457DRAFT_568168</name>
</gene>
<feature type="compositionally biased region" description="Low complexity" evidence="1">
    <location>
        <begin position="713"/>
        <end position="738"/>
    </location>
</feature>
<feature type="compositionally biased region" description="Low complexity" evidence="1">
    <location>
        <begin position="39"/>
        <end position="50"/>
    </location>
</feature>
<keyword evidence="4" id="KW-1185">Reference proteome</keyword>
<dbReference type="SUPFAM" id="SSF64268">
    <property type="entry name" value="PX domain"/>
    <property type="match status" value="1"/>
</dbReference>
<organism evidence="3 4">
    <name type="scientific">Linnemannia elongata AG-77</name>
    <dbReference type="NCBI Taxonomy" id="1314771"/>
    <lineage>
        <taxon>Eukaryota</taxon>
        <taxon>Fungi</taxon>
        <taxon>Fungi incertae sedis</taxon>
        <taxon>Mucoromycota</taxon>
        <taxon>Mortierellomycotina</taxon>
        <taxon>Mortierellomycetes</taxon>
        <taxon>Mortierellales</taxon>
        <taxon>Mortierellaceae</taxon>
        <taxon>Linnemannia</taxon>
    </lineage>
</organism>
<feature type="compositionally biased region" description="Acidic residues" evidence="1">
    <location>
        <begin position="425"/>
        <end position="438"/>
    </location>
</feature>
<dbReference type="Gene3D" id="3.30.1520.10">
    <property type="entry name" value="Phox-like domain"/>
    <property type="match status" value="1"/>
</dbReference>
<sequence length="1205" mass="126907">MPLTASQSGLGAAQGLYTDDQNYRSIDSSTARPSPHPHPSQSQSQPHQHPLPYNKFVPSSTSPSPKQKRMTTTTTKKAAIGRQRERTHSNTTSVIDPSALQYASKFSNSNNNVIVTSAMAGLSNVSGPSNSTTVLPQGGLHLQSYHHNNTSTHTSSNTSTTTTFYSGVKLAPPVLSASVEQLERRASDQKVWYTIQVCPCDLTIITPASTSATTSASSSTGGAVTCIPRRPYKIYRRYEDVADFADQLEEEFTGRMVASPAGIGLQHDIKDYLNAALTATSTSGGGFGSSSYCVNGNMHGSGPLAFTEKGMMDGGASAANSNNNTNSQINNNSTTTVALPRLKSRLVLFVTKTVYLQRKEELDRYLQELFTLGPIIAQSRLVAEFFGIWKTDMEVHLSQEDRDPLALHSVAAMTTVFDNEKDSSMDLENESEEAENVENEARGEALQERPMSAREPVTETTMMDSCPSALAATSPSPPIPSSVLANVLDAHSTYKSSSSSTVDPTSFSANAQLLSSATTMKNTTSTYLASPSLSPNPTGYDLRDVGWTPSLSTLLPLATETGTDMDTEMASPTERSAPALLPLSQAHLEPSADGYESGAGTETEIPSDLTTRTIKKFKSLRRSHTSSSHSRQQQQQDSNVQEDSNTGPTGRSGSVSGPSGGGAAVPLPTTATQPKSKIMKRSKTIVFRPEVTMQPLSSKNVIPPWNRIPSIANNNSSSNSVAAPISPISPTTPQSATTVSGSSEGSTPNTVTNDQAQTPSPPSLDMDGQQQHYRPRRLTMSHSKTMSSISTTPSWSLGNNNSVDHPTLAPGSLAGLSSSSVSSSSATNTKNGSITSTQSMSISAGTNPATLVAPWNRANGNGETNTHLHSLIKMSGQPSPSLQSPLNSPFVPVELGRSFHKKESQSQKSPSNRGANDPAVPVLTQPPEARNRNQDATSLSFVGGSSMKGGSGGGRARKPGMTHSVSAPGGFLPIMTVSAPDSSAGKASDSIAEDVLGRPVKAAATKKRVSLHSPSLPTKQPVGILKNAQRGARKASLTVPGAVMFPVQSSPIAIPSACSTLASSSSPSTPTTVGGGGAAGTHSAGTLATTFKIVMDADTIVALQVLEDSSFVLTMPELRSRVKAKLTKSNIQLPDKFDLLWTVPTNSMTLASPSPSTPTSGMSAMSINNQAGAALDQGVMLKTDEDLHRAIHASRNHKVTLRCIL</sequence>
<protein>
    <recommendedName>
        <fullName evidence="2">PX domain-containing protein</fullName>
    </recommendedName>
</protein>
<feature type="region of interest" description="Disordered" evidence="1">
    <location>
        <begin position="1"/>
        <end position="91"/>
    </location>
</feature>
<feature type="compositionally biased region" description="Low complexity" evidence="1">
    <location>
        <begin position="646"/>
        <end position="657"/>
    </location>
</feature>
<dbReference type="PROSITE" id="PS50195">
    <property type="entry name" value="PX"/>
    <property type="match status" value="1"/>
</dbReference>
<feature type="region of interest" description="Disordered" evidence="1">
    <location>
        <begin position="419"/>
        <end position="457"/>
    </location>
</feature>
<feature type="region of interest" description="Disordered" evidence="1">
    <location>
        <begin position="590"/>
        <end position="682"/>
    </location>
</feature>
<feature type="compositionally biased region" description="Basic residues" evidence="1">
    <location>
        <begin position="613"/>
        <end position="624"/>
    </location>
</feature>
<dbReference type="Proteomes" id="UP000078512">
    <property type="component" value="Unassembled WGS sequence"/>
</dbReference>
<dbReference type="InterPro" id="IPR001683">
    <property type="entry name" value="PX_dom"/>
</dbReference>
<feature type="domain" description="PX" evidence="2">
    <location>
        <begin position="171"/>
        <end position="393"/>
    </location>
</feature>
<feature type="region of interest" description="Disordered" evidence="1">
    <location>
        <begin position="873"/>
        <end position="892"/>
    </location>
</feature>
<evidence type="ECO:0000259" key="2">
    <source>
        <dbReference type="PROSITE" id="PS50195"/>
    </source>
</evidence>
<dbReference type="InterPro" id="IPR036871">
    <property type="entry name" value="PX_dom_sf"/>
</dbReference>
<dbReference type="AlphaFoldDB" id="A0A197JT52"/>
<evidence type="ECO:0000256" key="1">
    <source>
        <dbReference type="SAM" id="MobiDB-lite"/>
    </source>
</evidence>
<feature type="compositionally biased region" description="Low complexity" evidence="1">
    <location>
        <begin position="877"/>
        <end position="889"/>
    </location>
</feature>
<proteinExistence type="predicted"/>
<feature type="region of interest" description="Disordered" evidence="1">
    <location>
        <begin position="713"/>
        <end position="842"/>
    </location>
</feature>
<feature type="compositionally biased region" description="Polar residues" evidence="1">
    <location>
        <begin position="827"/>
        <end position="842"/>
    </location>
</feature>
<feature type="region of interest" description="Disordered" evidence="1">
    <location>
        <begin position="899"/>
        <end position="963"/>
    </location>
</feature>
<dbReference type="EMBL" id="KV442049">
    <property type="protein sequence ID" value="OAQ28385.1"/>
    <property type="molecule type" value="Genomic_DNA"/>
</dbReference>
<accession>A0A197JT52</accession>
<feature type="compositionally biased region" description="Polar residues" evidence="1">
    <location>
        <begin position="739"/>
        <end position="758"/>
    </location>
</feature>
<feature type="compositionally biased region" description="Polar residues" evidence="1">
    <location>
        <begin position="780"/>
        <end position="804"/>
    </location>
</feature>
<name>A0A197JT52_9FUNG</name>
<feature type="compositionally biased region" description="Low complexity" evidence="1">
    <location>
        <begin position="811"/>
        <end position="826"/>
    </location>
</feature>
<feature type="compositionally biased region" description="Low complexity" evidence="1">
    <location>
        <begin position="625"/>
        <end position="636"/>
    </location>
</feature>
<evidence type="ECO:0000313" key="3">
    <source>
        <dbReference type="EMBL" id="OAQ28385.1"/>
    </source>
</evidence>
<evidence type="ECO:0000313" key="4">
    <source>
        <dbReference type="Proteomes" id="UP000078512"/>
    </source>
</evidence>
<dbReference type="GO" id="GO:0035091">
    <property type="term" value="F:phosphatidylinositol binding"/>
    <property type="evidence" value="ECO:0007669"/>
    <property type="project" value="InterPro"/>
</dbReference>
<dbReference type="OrthoDB" id="2448411at2759"/>